<dbReference type="Gene3D" id="3.10.580.10">
    <property type="entry name" value="CBS-domain"/>
    <property type="match status" value="1"/>
</dbReference>
<evidence type="ECO:0000256" key="1">
    <source>
        <dbReference type="ARBA" id="ARBA00022737"/>
    </source>
</evidence>
<dbReference type="AlphaFoldDB" id="A0A5S3YXB8"/>
<keyword evidence="2" id="KW-0129">CBS domain</keyword>
<dbReference type="CDD" id="cd05401">
    <property type="entry name" value="NT_GlnE_GlnD_like"/>
    <property type="match status" value="1"/>
</dbReference>
<dbReference type="Pfam" id="PF00571">
    <property type="entry name" value="CBS"/>
    <property type="match status" value="2"/>
</dbReference>
<dbReference type="SMART" id="SM00116">
    <property type="entry name" value="CBS"/>
    <property type="match status" value="2"/>
</dbReference>
<organism evidence="5 6">
    <name type="scientific">Pseudoalteromonas phenolica</name>
    <dbReference type="NCBI Taxonomy" id="161398"/>
    <lineage>
        <taxon>Bacteria</taxon>
        <taxon>Pseudomonadati</taxon>
        <taxon>Pseudomonadota</taxon>
        <taxon>Gammaproteobacteria</taxon>
        <taxon>Alteromonadales</taxon>
        <taxon>Pseudoalteromonadaceae</taxon>
        <taxon>Pseudoalteromonas</taxon>
    </lineage>
</organism>
<dbReference type="InterPro" id="IPR014710">
    <property type="entry name" value="RmlC-like_jellyroll"/>
</dbReference>
<evidence type="ECO:0000313" key="5">
    <source>
        <dbReference type="EMBL" id="TMP81918.1"/>
    </source>
</evidence>
<dbReference type="GO" id="GO:0008773">
    <property type="term" value="F:[protein-PII] uridylyltransferase activity"/>
    <property type="evidence" value="ECO:0007669"/>
    <property type="project" value="InterPro"/>
</dbReference>
<dbReference type="Pfam" id="PF03445">
    <property type="entry name" value="DUF294"/>
    <property type="match status" value="1"/>
</dbReference>
<dbReference type="PROSITE" id="PS50042">
    <property type="entry name" value="CNMP_BINDING_3"/>
    <property type="match status" value="1"/>
</dbReference>
<dbReference type="InterPro" id="IPR005105">
    <property type="entry name" value="GlnD_Uridyltrans_N"/>
</dbReference>
<evidence type="ECO:0000259" key="3">
    <source>
        <dbReference type="PROSITE" id="PS50042"/>
    </source>
</evidence>
<dbReference type="InterPro" id="IPR000595">
    <property type="entry name" value="cNMP-bd_dom"/>
</dbReference>
<feature type="domain" description="CBS" evidence="4">
    <location>
        <begin position="126"/>
        <end position="182"/>
    </location>
</feature>
<gene>
    <name evidence="5" type="ORF">CWB73_05805</name>
</gene>
<feature type="domain" description="Cyclic nucleotide-binding" evidence="3">
    <location>
        <begin position="24"/>
        <end position="86"/>
    </location>
</feature>
<dbReference type="InterPro" id="IPR000644">
    <property type="entry name" value="CBS_dom"/>
</dbReference>
<protein>
    <submittedName>
        <fullName evidence="5">Inosine-5-monophosphate dehydrogenase</fullName>
    </submittedName>
</protein>
<evidence type="ECO:0000256" key="2">
    <source>
        <dbReference type="PROSITE-ProRule" id="PRU00703"/>
    </source>
</evidence>
<dbReference type="SUPFAM" id="SSF54631">
    <property type="entry name" value="CBS-domain pair"/>
    <property type="match status" value="1"/>
</dbReference>
<dbReference type="InterPro" id="IPR018821">
    <property type="entry name" value="DUF294_put_nucleoTrafse_sb-bd"/>
</dbReference>
<dbReference type="Proteomes" id="UP000307362">
    <property type="component" value="Unassembled WGS sequence"/>
</dbReference>
<dbReference type="InterPro" id="IPR051462">
    <property type="entry name" value="CBS_domain-containing"/>
</dbReference>
<dbReference type="PANTHER" id="PTHR48108">
    <property type="entry name" value="CBS DOMAIN-CONTAINING PROTEIN CBSX2, CHLOROPLASTIC"/>
    <property type="match status" value="1"/>
</dbReference>
<keyword evidence="1" id="KW-0677">Repeat</keyword>
<dbReference type="CDD" id="cd04587">
    <property type="entry name" value="CBS_pair_CAP-ED_NT_Pol-beta-like_DUF294_assoc"/>
    <property type="match status" value="1"/>
</dbReference>
<dbReference type="RefSeq" id="WP_138566864.1">
    <property type="nucleotide sequence ID" value="NZ_PNCM01000013.1"/>
</dbReference>
<comment type="caution">
    <text evidence="5">The sequence shown here is derived from an EMBL/GenBank/DDBJ whole genome shotgun (WGS) entry which is preliminary data.</text>
</comment>
<name>A0A5S3YXB8_9GAMM</name>
<evidence type="ECO:0000259" key="4">
    <source>
        <dbReference type="PROSITE" id="PS51371"/>
    </source>
</evidence>
<feature type="domain" description="CBS" evidence="4">
    <location>
        <begin position="190"/>
        <end position="247"/>
    </location>
</feature>
<reference evidence="5 6" key="1">
    <citation type="submission" date="2017-12" db="EMBL/GenBank/DDBJ databases">
        <authorList>
            <person name="Paulsen S."/>
            <person name="Gram L.K."/>
        </authorList>
    </citation>
    <scope>NUCLEOTIDE SEQUENCE [LARGE SCALE GENOMIC DNA]</scope>
    <source>
        <strain evidence="5 6">S1189</strain>
    </source>
</reference>
<dbReference type="OrthoDB" id="9808528at2"/>
<dbReference type="Pfam" id="PF10335">
    <property type="entry name" value="DUF294_C"/>
    <property type="match status" value="1"/>
</dbReference>
<evidence type="ECO:0000313" key="6">
    <source>
        <dbReference type="Proteomes" id="UP000307362"/>
    </source>
</evidence>
<sequence length="583" mass="66496">MSHLEIVYLNKDNQSQWLKSTEPNLYLVRSGQYDLVNAKEEVITQIAEGDYFGFPSLLTGDAIQNRIEVSTPGLIYTLNQSSFDYLRREYKAFEQHFVRAHANRLLSSHYQQKSDNWSEKKVSDLLTRKAITLGPDASIRDAAVKMSDHGVSSIMITKQASLIGILTDRDLRNRVLAKEVDPNMAINQVMTSKPKFIFENNRVFSALHLMLKHNIHHLPVLDENYMLLGMLTSTDMLRQQKSDPVQLIGRIYKATSVQQLRLYAQKIPALLKSFSYNIDDISVMGKLLSGLTDALTSRLIDIYQQERGLAPCAFSFICFGSQSREEQTLHSDQDNGLLLPNNVTEEQRSYFKGMGEFVCEKLVECGIERCHSNIMASNPEYCGTLNEWSERFFKWIKSPTPRAMLNCKIFFDLGFIDGSNELYSDLCASLERISKNELFFAAIATDINANSVPIGLFQQFKLEKNNSKHKYLDLKKCGVVIINDIARLYALKAGVRRANTLERLDALTKFNLISAKDIYNLKDCWCYLTQLRLKTQLNKEGLPGNCIDPEMPTSLEKHQLKEAFYLIKQAQQACTFKFARGSL</sequence>
<dbReference type="InterPro" id="IPR046342">
    <property type="entry name" value="CBS_dom_sf"/>
</dbReference>
<accession>A0A5S3YXB8</accession>
<proteinExistence type="predicted"/>
<reference evidence="6" key="2">
    <citation type="submission" date="2019-06" db="EMBL/GenBank/DDBJ databases">
        <title>Co-occurence of chitin degradation, pigmentation and bioactivity in marine Pseudoalteromonas.</title>
        <authorList>
            <person name="Sonnenschein E.C."/>
            <person name="Bech P.K."/>
        </authorList>
    </citation>
    <scope>NUCLEOTIDE SEQUENCE [LARGE SCALE GENOMIC DNA]</scope>
    <source>
        <strain evidence="6">S1189</strain>
    </source>
</reference>
<dbReference type="CDD" id="cd00038">
    <property type="entry name" value="CAP_ED"/>
    <property type="match status" value="1"/>
</dbReference>
<dbReference type="EMBL" id="PNCM01000013">
    <property type="protein sequence ID" value="TMP81918.1"/>
    <property type="molecule type" value="Genomic_DNA"/>
</dbReference>
<dbReference type="Gene3D" id="2.60.120.10">
    <property type="entry name" value="Jelly Rolls"/>
    <property type="match status" value="1"/>
</dbReference>
<dbReference type="PANTHER" id="PTHR48108:SF31">
    <property type="entry name" value="CBS DOMAIN AND CYCLIC NUCLEOTIDE-REGULATED NUCLEOTIDYLTRANSFERASE"/>
    <property type="match status" value="1"/>
</dbReference>
<dbReference type="PROSITE" id="PS51371">
    <property type="entry name" value="CBS"/>
    <property type="match status" value="2"/>
</dbReference>
<dbReference type="SUPFAM" id="SSF51206">
    <property type="entry name" value="cAMP-binding domain-like"/>
    <property type="match status" value="1"/>
</dbReference>
<dbReference type="InterPro" id="IPR018490">
    <property type="entry name" value="cNMP-bd_dom_sf"/>
</dbReference>